<dbReference type="SMART" id="SM00672">
    <property type="entry name" value="CAP10"/>
    <property type="match status" value="1"/>
</dbReference>
<evidence type="ECO:0000313" key="4">
    <source>
        <dbReference type="EMBL" id="KAJ9669098.1"/>
    </source>
</evidence>
<gene>
    <name evidence="4" type="ORF">H2201_000924</name>
</gene>
<feature type="domain" description="Glycosyl transferase CAP10" evidence="3">
    <location>
        <begin position="265"/>
        <end position="558"/>
    </location>
</feature>
<evidence type="ECO:0000256" key="1">
    <source>
        <dbReference type="ARBA" id="ARBA00010118"/>
    </source>
</evidence>
<proteinExistence type="inferred from homology"/>
<accession>A0ABQ9P889</accession>
<protein>
    <recommendedName>
        <fullName evidence="3">Glycosyl transferase CAP10 domain-containing protein</fullName>
    </recommendedName>
</protein>
<keyword evidence="2" id="KW-0808">Transferase</keyword>
<organism evidence="4 5">
    <name type="scientific">Coniosporium apollinis</name>
    <dbReference type="NCBI Taxonomy" id="61459"/>
    <lineage>
        <taxon>Eukaryota</taxon>
        <taxon>Fungi</taxon>
        <taxon>Dikarya</taxon>
        <taxon>Ascomycota</taxon>
        <taxon>Pezizomycotina</taxon>
        <taxon>Dothideomycetes</taxon>
        <taxon>Dothideomycetes incertae sedis</taxon>
        <taxon>Coniosporium</taxon>
    </lineage>
</organism>
<name>A0ABQ9P889_9PEZI</name>
<comment type="caution">
    <text evidence="4">The sequence shown here is derived from an EMBL/GenBank/DDBJ whole genome shotgun (WGS) entry which is preliminary data.</text>
</comment>
<reference evidence="4" key="1">
    <citation type="submission" date="2022-10" db="EMBL/GenBank/DDBJ databases">
        <title>Culturing micro-colonial fungi from biological soil crusts in the Mojave desert and describing Neophaeococcomyces mojavensis, and introducing the new genera and species Taxawa tesnikishii.</title>
        <authorList>
            <person name="Kurbessoian T."/>
            <person name="Stajich J.E."/>
        </authorList>
    </citation>
    <scope>NUCLEOTIDE SEQUENCE</scope>
    <source>
        <strain evidence="4">TK_1</strain>
    </source>
</reference>
<dbReference type="Proteomes" id="UP001172684">
    <property type="component" value="Unassembled WGS sequence"/>
</dbReference>
<evidence type="ECO:0000256" key="2">
    <source>
        <dbReference type="ARBA" id="ARBA00022679"/>
    </source>
</evidence>
<evidence type="ECO:0000313" key="5">
    <source>
        <dbReference type="Proteomes" id="UP001172684"/>
    </source>
</evidence>
<keyword evidence="5" id="KW-1185">Reference proteome</keyword>
<dbReference type="InterPro" id="IPR006598">
    <property type="entry name" value="CAP10"/>
</dbReference>
<dbReference type="EMBL" id="JAPDRL010000004">
    <property type="protein sequence ID" value="KAJ9669098.1"/>
    <property type="molecule type" value="Genomic_DNA"/>
</dbReference>
<sequence length="567" mass="64878">MLGQVNFHPIDLLIYEGKAQHTAWLAQASASNSFFTASRKYKQRYQRPPPPNFNKWYEYASGRSAVVIDDFDNIYDDLLPFWSLSPSEIRQHTWDVITQSNNGVGGISIRDGKVDVLPGTPGTHRWMLDGAIRIIENFVEWLPDMDLALNLNDEPRVAVPYRDIEKMRSKGRQPRLIGANKITKFSDERAVGWAPVTEEQFPDTNFEMLSFQRTFYEYGSVGCPPSSPARRQRLWDTSQLCVTCTYPHSLGQFVSNWTLSGDICHQPDLADLHGFYLSPAAFQGSHKLLPIFSQSKAGGFNDIRFPSPWNYMDKVAYAPNEVYPDPSFHDKKVSLFWRGVTSEGVSPGTRVWKGMSRQRLVHLANSPTAPQHILLPIAEGAKQFAYTPVPPSDLKRLLSTDVHFVDPIVRCGGRDCADQATEFGFGDKVDFQEHWGYKLLFDADGAGFSGRFLPFLQSRSLPFKSALFREWWEGRLTPWLHFVPVDLRMHGLWSTLAYFVGVDGMVGGRRVKWAPREREAEMIAEEGREWAGKVLRKEDMEIYFFRLLLEWGRLTDDRRDELGMYIP</sequence>
<evidence type="ECO:0000259" key="3">
    <source>
        <dbReference type="SMART" id="SM00672"/>
    </source>
</evidence>
<comment type="similarity">
    <text evidence="1">Belongs to the glycosyltransferase 90 family.</text>
</comment>
<dbReference type="PANTHER" id="PTHR12203">
    <property type="entry name" value="KDEL LYS-ASP-GLU-LEU CONTAINING - RELATED"/>
    <property type="match status" value="1"/>
</dbReference>
<dbReference type="Pfam" id="PF05686">
    <property type="entry name" value="Glyco_transf_90"/>
    <property type="match status" value="1"/>
</dbReference>
<dbReference type="PANTHER" id="PTHR12203:SF35">
    <property type="entry name" value="PROTEIN O-GLUCOSYLTRANSFERASE 1"/>
    <property type="match status" value="1"/>
</dbReference>
<dbReference type="InterPro" id="IPR051091">
    <property type="entry name" value="O-Glucosyltr/Glycosyltrsf_90"/>
</dbReference>